<dbReference type="InterPro" id="IPR048394">
    <property type="entry name" value="FakA-like_M"/>
</dbReference>
<evidence type="ECO:0000259" key="1">
    <source>
        <dbReference type="PROSITE" id="PS51480"/>
    </source>
</evidence>
<dbReference type="Pfam" id="PF13684">
    <property type="entry name" value="FakA-like_C"/>
    <property type="match status" value="1"/>
</dbReference>
<evidence type="ECO:0000313" key="2">
    <source>
        <dbReference type="EMBL" id="GDY32584.1"/>
    </source>
</evidence>
<organism evidence="2 3">
    <name type="scientific">Gandjariella thermophila</name>
    <dbReference type="NCBI Taxonomy" id="1931992"/>
    <lineage>
        <taxon>Bacteria</taxon>
        <taxon>Bacillati</taxon>
        <taxon>Actinomycetota</taxon>
        <taxon>Actinomycetes</taxon>
        <taxon>Pseudonocardiales</taxon>
        <taxon>Pseudonocardiaceae</taxon>
        <taxon>Gandjariella</taxon>
    </lineage>
</organism>
<dbReference type="Pfam" id="PF21645">
    <property type="entry name" value="FakA-like_M"/>
    <property type="match status" value="1"/>
</dbReference>
<dbReference type="InterPro" id="IPR033470">
    <property type="entry name" value="FakA-like_C"/>
</dbReference>
<dbReference type="AlphaFoldDB" id="A0A4D4JAI9"/>
<dbReference type="InterPro" id="IPR019986">
    <property type="entry name" value="YloV-like"/>
</dbReference>
<proteinExistence type="predicted"/>
<feature type="domain" description="DhaL" evidence="1">
    <location>
        <begin position="8"/>
        <end position="201"/>
    </location>
</feature>
<comment type="caution">
    <text evidence="2">The sequence shown here is derived from an EMBL/GenBank/DDBJ whole genome shotgun (WGS) entry which is preliminary data.</text>
</comment>
<dbReference type="InterPro" id="IPR036117">
    <property type="entry name" value="DhaL_dom_sf"/>
</dbReference>
<keyword evidence="2" id="KW-0418">Kinase</keyword>
<dbReference type="SUPFAM" id="SSF101473">
    <property type="entry name" value="DhaL-like"/>
    <property type="match status" value="1"/>
</dbReference>
<dbReference type="PROSITE" id="PS51480">
    <property type="entry name" value="DHAL"/>
    <property type="match status" value="1"/>
</dbReference>
<dbReference type="PANTHER" id="PTHR33434">
    <property type="entry name" value="DEGV DOMAIN-CONTAINING PROTEIN DR_1986-RELATED"/>
    <property type="match status" value="1"/>
</dbReference>
<dbReference type="InterPro" id="IPR004007">
    <property type="entry name" value="DhaL_dom"/>
</dbReference>
<keyword evidence="2" id="KW-0808">Transferase</keyword>
<name>A0A4D4JAI9_9PSEU</name>
<keyword evidence="3" id="KW-1185">Reference proteome</keyword>
<dbReference type="NCBIfam" id="TIGR03599">
    <property type="entry name" value="YloV"/>
    <property type="match status" value="1"/>
</dbReference>
<dbReference type="GO" id="GO:0004371">
    <property type="term" value="F:glycerone kinase activity"/>
    <property type="evidence" value="ECO:0007669"/>
    <property type="project" value="InterPro"/>
</dbReference>
<protein>
    <submittedName>
        <fullName evidence="2">Dihydroxyacetone kinase</fullName>
    </submittedName>
</protein>
<dbReference type="GO" id="GO:0006071">
    <property type="term" value="P:glycerol metabolic process"/>
    <property type="evidence" value="ECO:0007669"/>
    <property type="project" value="InterPro"/>
</dbReference>
<dbReference type="Proteomes" id="UP000298860">
    <property type="component" value="Unassembled WGS sequence"/>
</dbReference>
<accession>A0A4D4JAI9</accession>
<dbReference type="PANTHER" id="PTHR33434:SF4">
    <property type="entry name" value="PHOSPHATASE PROTEIN"/>
    <property type="match status" value="1"/>
</dbReference>
<dbReference type="Pfam" id="PF02734">
    <property type="entry name" value="Dak2"/>
    <property type="match status" value="1"/>
</dbReference>
<evidence type="ECO:0000313" key="3">
    <source>
        <dbReference type="Proteomes" id="UP000298860"/>
    </source>
</evidence>
<dbReference type="Gene3D" id="1.25.40.340">
    <property type="match status" value="1"/>
</dbReference>
<dbReference type="SMART" id="SM01121">
    <property type="entry name" value="Dak1_2"/>
    <property type="match status" value="1"/>
</dbReference>
<reference evidence="3" key="1">
    <citation type="submission" date="2019-04" db="EMBL/GenBank/DDBJ databases">
        <title>Draft genome sequence of Pseudonocardiaceae bacterium SL3-2-4.</title>
        <authorList>
            <person name="Ningsih F."/>
            <person name="Yokota A."/>
            <person name="Sakai Y."/>
            <person name="Nanatani K."/>
            <person name="Yabe S."/>
            <person name="Oetari A."/>
            <person name="Sjamsuridzal W."/>
        </authorList>
    </citation>
    <scope>NUCLEOTIDE SEQUENCE [LARGE SCALE GENOMIC DNA]</scope>
    <source>
        <strain evidence="3">SL3-2-4</strain>
    </source>
</reference>
<dbReference type="SMART" id="SM01120">
    <property type="entry name" value="Dak2"/>
    <property type="match status" value="1"/>
</dbReference>
<gene>
    <name evidence="2" type="ORF">GTS_42170</name>
</gene>
<dbReference type="InterPro" id="IPR050270">
    <property type="entry name" value="DegV_domain_contain"/>
</dbReference>
<dbReference type="EMBL" id="BJFL01000026">
    <property type="protein sequence ID" value="GDY32584.1"/>
    <property type="molecule type" value="Genomic_DNA"/>
</dbReference>
<sequence>MLQALDAAAVRRWAAACVDALDAQRDAIDRINVFPVADGDTGTNLLTTMRAALDALLRASAEDGLAVGAALAALAKGALAGARGNSGIILSQVFRGLAEAIDGTPSATGPAVRAALRRADELALAAVSEPVDGTVLSVLHAASAAAESCGSDTLAEVTRAAAGAAAEALEETPRQLAALARAGVVDAGGRGLVVLLDALAAVVQGREDPAAAARPVTPSRVARAADALVAERESGSGDYAYEVMYLLDGLVPGREKDLVTRLRRELAGLGDCVSVVGDGERLWSVHVHCNDVGAAIEAGIETGRPHRISVVRFADQITEAARADRFVRERAVVALVRGEGVAELFSGEGATVLPVDPARPPTETDLLAVLAGTRAAHLVVLPNDRELTTLAEAAAEQAIRAGQDVVVVPTASPVQGLAALAVHDSARRPGDDVVAMAEAAAATRRGEVVLAQREAITWAGRCQPGDVLGLLDGEVVLIEPRPAEHRPAGDAELVTAACRLADRALASGGELVTVLLGESAPLRLAGMLEEHLRHSHPEVELTVYPGGQPDAVVLLGVE</sequence>